<dbReference type="InterPro" id="IPR035940">
    <property type="entry name" value="CAP_sf"/>
</dbReference>
<reference evidence="2 3" key="1">
    <citation type="submission" date="2017-02" db="EMBL/GenBank/DDBJ databases">
        <authorList>
            <person name="Peterson S.W."/>
        </authorList>
    </citation>
    <scope>NUCLEOTIDE SEQUENCE [LARGE SCALE GENOMIC DNA]</scope>
    <source>
        <strain evidence="2 3">DSM 22335</strain>
    </source>
</reference>
<gene>
    <name evidence="2" type="ORF">SAMN04488132_105148</name>
</gene>
<dbReference type="Proteomes" id="UP000190888">
    <property type="component" value="Unassembled WGS sequence"/>
</dbReference>
<dbReference type="OrthoDB" id="982527at2"/>
<dbReference type="CDD" id="cd05379">
    <property type="entry name" value="CAP_bacterial"/>
    <property type="match status" value="1"/>
</dbReference>
<dbReference type="PANTHER" id="PTHR31157:SF1">
    <property type="entry name" value="SCP DOMAIN-CONTAINING PROTEIN"/>
    <property type="match status" value="1"/>
</dbReference>
<protein>
    <submittedName>
        <fullName evidence="2">Uncharacterized conserved protein YkwD, contains CAP (CSP/antigen 5/PR1) domain</fullName>
    </submittedName>
</protein>
<dbReference type="SUPFAM" id="SSF55797">
    <property type="entry name" value="PR-1-like"/>
    <property type="match status" value="1"/>
</dbReference>
<sequence>MTISLISKHIATALVITAILSCSRNTPVASTPAPPVKAAPAPKNALTGKLNEDILYYVNDYRRSRGLAPLQMLDAASVQAYNHSKSMATGSTSFGHNGFEQRVANLMKTEGRITASAENVAYGELSAKEVVKGWLNSPGHKKNIEGNYALTGIGTYKNRDGVIYFTQIFLRK</sequence>
<dbReference type="Gene3D" id="3.40.33.10">
    <property type="entry name" value="CAP"/>
    <property type="match status" value="1"/>
</dbReference>
<dbReference type="PANTHER" id="PTHR31157">
    <property type="entry name" value="SCP DOMAIN-CONTAINING PROTEIN"/>
    <property type="match status" value="1"/>
</dbReference>
<dbReference type="InterPro" id="IPR014044">
    <property type="entry name" value="CAP_dom"/>
</dbReference>
<evidence type="ECO:0000313" key="3">
    <source>
        <dbReference type="Proteomes" id="UP000190888"/>
    </source>
</evidence>
<evidence type="ECO:0000259" key="1">
    <source>
        <dbReference type="Pfam" id="PF00188"/>
    </source>
</evidence>
<keyword evidence="3" id="KW-1185">Reference proteome</keyword>
<proteinExistence type="predicted"/>
<dbReference type="EMBL" id="FUWH01000005">
    <property type="protein sequence ID" value="SJZ86440.1"/>
    <property type="molecule type" value="Genomic_DNA"/>
</dbReference>
<accession>A0A1T4P498</accession>
<dbReference type="Pfam" id="PF00188">
    <property type="entry name" value="CAP"/>
    <property type="match status" value="1"/>
</dbReference>
<dbReference type="STRING" id="413434.SAMN04488132_105148"/>
<name>A0A1T4P498_9BACT</name>
<dbReference type="AlphaFoldDB" id="A0A1T4P498"/>
<feature type="domain" description="SCP" evidence="1">
    <location>
        <begin position="55"/>
        <end position="169"/>
    </location>
</feature>
<organism evidence="2 3">
    <name type="scientific">Sediminibacterium ginsengisoli</name>
    <dbReference type="NCBI Taxonomy" id="413434"/>
    <lineage>
        <taxon>Bacteria</taxon>
        <taxon>Pseudomonadati</taxon>
        <taxon>Bacteroidota</taxon>
        <taxon>Chitinophagia</taxon>
        <taxon>Chitinophagales</taxon>
        <taxon>Chitinophagaceae</taxon>
        <taxon>Sediminibacterium</taxon>
    </lineage>
</organism>
<dbReference type="RefSeq" id="WP_078831475.1">
    <property type="nucleotide sequence ID" value="NZ_FUWH01000005.1"/>
</dbReference>
<evidence type="ECO:0000313" key="2">
    <source>
        <dbReference type="EMBL" id="SJZ86440.1"/>
    </source>
</evidence>